<dbReference type="SUPFAM" id="SSF52172">
    <property type="entry name" value="CheY-like"/>
    <property type="match status" value="1"/>
</dbReference>
<accession>A0A0E9MU84</accession>
<evidence type="ECO:0000313" key="5">
    <source>
        <dbReference type="Proteomes" id="UP000033121"/>
    </source>
</evidence>
<evidence type="ECO:0000259" key="3">
    <source>
        <dbReference type="PROSITE" id="PS50110"/>
    </source>
</evidence>
<dbReference type="InterPro" id="IPR001789">
    <property type="entry name" value="Sig_transdc_resp-reg_receiver"/>
</dbReference>
<keyword evidence="5" id="KW-1185">Reference proteome</keyword>
<dbReference type="GO" id="GO:0000160">
    <property type="term" value="P:phosphorelay signal transduction system"/>
    <property type="evidence" value="ECO:0007669"/>
    <property type="project" value="InterPro"/>
</dbReference>
<feature type="modified residue" description="4-aspartylphosphate" evidence="2">
    <location>
        <position position="68"/>
    </location>
</feature>
<dbReference type="OrthoDB" id="9789181at2"/>
<protein>
    <submittedName>
        <fullName evidence="4">Putative two-component response regulator</fullName>
    </submittedName>
</protein>
<dbReference type="InterPro" id="IPR011006">
    <property type="entry name" value="CheY-like_superfamily"/>
</dbReference>
<dbReference type="STRING" id="1220578.FPE01S_01_03440"/>
<evidence type="ECO:0000256" key="1">
    <source>
        <dbReference type="ARBA" id="ARBA00022553"/>
    </source>
</evidence>
<comment type="caution">
    <text evidence="4">The sequence shown here is derived from an EMBL/GenBank/DDBJ whole genome shotgun (WGS) entry which is preliminary data.</text>
</comment>
<dbReference type="Pfam" id="PF00072">
    <property type="entry name" value="Response_reg"/>
    <property type="match status" value="1"/>
</dbReference>
<evidence type="ECO:0000313" key="4">
    <source>
        <dbReference type="EMBL" id="GAO41332.1"/>
    </source>
</evidence>
<proteinExistence type="predicted"/>
<dbReference type="InterPro" id="IPR050595">
    <property type="entry name" value="Bact_response_regulator"/>
</dbReference>
<feature type="domain" description="Response regulatory" evidence="3">
    <location>
        <begin position="19"/>
        <end position="135"/>
    </location>
</feature>
<dbReference type="SMART" id="SM00448">
    <property type="entry name" value="REC"/>
    <property type="match status" value="1"/>
</dbReference>
<dbReference type="EMBL" id="BBWV01000001">
    <property type="protein sequence ID" value="GAO41332.1"/>
    <property type="molecule type" value="Genomic_DNA"/>
</dbReference>
<organism evidence="4 5">
    <name type="scientific">Flavihumibacter petaseus NBRC 106054</name>
    <dbReference type="NCBI Taxonomy" id="1220578"/>
    <lineage>
        <taxon>Bacteria</taxon>
        <taxon>Pseudomonadati</taxon>
        <taxon>Bacteroidota</taxon>
        <taxon>Chitinophagia</taxon>
        <taxon>Chitinophagales</taxon>
        <taxon>Chitinophagaceae</taxon>
        <taxon>Flavihumibacter</taxon>
    </lineage>
</organism>
<dbReference type="PANTHER" id="PTHR44591:SF3">
    <property type="entry name" value="RESPONSE REGULATORY DOMAIN-CONTAINING PROTEIN"/>
    <property type="match status" value="1"/>
</dbReference>
<dbReference type="Gene3D" id="3.40.50.2300">
    <property type="match status" value="1"/>
</dbReference>
<dbReference type="AlphaFoldDB" id="A0A0E9MU84"/>
<dbReference type="Proteomes" id="UP000033121">
    <property type="component" value="Unassembled WGS sequence"/>
</dbReference>
<gene>
    <name evidence="4" type="ORF">FPE01S_01_03440</name>
</gene>
<dbReference type="PROSITE" id="PS50110">
    <property type="entry name" value="RESPONSE_REGULATORY"/>
    <property type="match status" value="1"/>
</dbReference>
<keyword evidence="1 2" id="KW-0597">Phosphoprotein</keyword>
<reference evidence="4 5" key="1">
    <citation type="submission" date="2015-04" db="EMBL/GenBank/DDBJ databases">
        <title>Whole genome shotgun sequence of Flavihumibacter petaseus NBRC 106054.</title>
        <authorList>
            <person name="Miyazawa S."/>
            <person name="Hosoyama A."/>
            <person name="Hashimoto M."/>
            <person name="Noguchi M."/>
            <person name="Tsuchikane K."/>
            <person name="Ohji S."/>
            <person name="Yamazoe A."/>
            <person name="Ichikawa N."/>
            <person name="Kimura A."/>
            <person name="Fujita N."/>
        </authorList>
    </citation>
    <scope>NUCLEOTIDE SEQUENCE [LARGE SCALE GENOMIC DNA]</scope>
    <source>
        <strain evidence="4 5">NBRC 106054</strain>
    </source>
</reference>
<sequence length="149" mass="16735">MPIEKLSLIQLNYSGMKKKILVITESKAIRFLLQTVLHDHYVTTTAAEGGEAVHYISQASLPDAIVIDPELPDTEPWELVEYFKTSGLYQHIPMVVISSQPEETVLRQSRLLGVEASFQKPFNPIDLKQRLDALVKAPPLSSLNRLKVV</sequence>
<name>A0A0E9MU84_9BACT</name>
<evidence type="ECO:0000256" key="2">
    <source>
        <dbReference type="PROSITE-ProRule" id="PRU00169"/>
    </source>
</evidence>
<dbReference type="PANTHER" id="PTHR44591">
    <property type="entry name" value="STRESS RESPONSE REGULATOR PROTEIN 1"/>
    <property type="match status" value="1"/>
</dbReference>